<dbReference type="AlphaFoldDB" id="A0A1T4XTG1"/>
<dbReference type="OrthoDB" id="291632at2"/>
<feature type="transmembrane region" description="Helical" evidence="1">
    <location>
        <begin position="31"/>
        <end position="53"/>
    </location>
</feature>
<protein>
    <submittedName>
        <fullName evidence="2">Uncharacterized protein</fullName>
    </submittedName>
</protein>
<reference evidence="3" key="1">
    <citation type="submission" date="2017-02" db="EMBL/GenBank/DDBJ databases">
        <authorList>
            <person name="Varghese N."/>
            <person name="Submissions S."/>
        </authorList>
    </citation>
    <scope>NUCLEOTIDE SEQUENCE [LARGE SCALE GENOMIC DNA]</scope>
    <source>
        <strain evidence="3">ATCC 700200</strain>
    </source>
</reference>
<dbReference type="Proteomes" id="UP000190774">
    <property type="component" value="Unassembled WGS sequence"/>
</dbReference>
<evidence type="ECO:0000313" key="2">
    <source>
        <dbReference type="EMBL" id="SKA92817.1"/>
    </source>
</evidence>
<organism evidence="2 3">
    <name type="scientific">Prosthecobacter debontii</name>
    <dbReference type="NCBI Taxonomy" id="48467"/>
    <lineage>
        <taxon>Bacteria</taxon>
        <taxon>Pseudomonadati</taxon>
        <taxon>Verrucomicrobiota</taxon>
        <taxon>Verrucomicrobiia</taxon>
        <taxon>Verrucomicrobiales</taxon>
        <taxon>Verrucomicrobiaceae</taxon>
        <taxon>Prosthecobacter</taxon>
    </lineage>
</organism>
<sequence>MTPLRFPEHRTLGDDVGDLANGPSGGRGTMYLAGIGLALIPVIYGWVCLERGWTPLFGSRSPSMLLRGAEAQALAVAYIALGAFAHFHWFWALHPRLYRYSQPLKKLALVVFLIPFLWVIWQVVSWSFPA</sequence>
<evidence type="ECO:0000313" key="3">
    <source>
        <dbReference type="Proteomes" id="UP000190774"/>
    </source>
</evidence>
<dbReference type="EMBL" id="FUYE01000005">
    <property type="protein sequence ID" value="SKA92817.1"/>
    <property type="molecule type" value="Genomic_DNA"/>
</dbReference>
<keyword evidence="3" id="KW-1185">Reference proteome</keyword>
<keyword evidence="1" id="KW-0472">Membrane</keyword>
<keyword evidence="1" id="KW-0812">Transmembrane</keyword>
<name>A0A1T4XTG1_9BACT</name>
<evidence type="ECO:0000256" key="1">
    <source>
        <dbReference type="SAM" id="Phobius"/>
    </source>
</evidence>
<proteinExistence type="predicted"/>
<gene>
    <name evidence="2" type="ORF">SAMN02745166_01975</name>
</gene>
<accession>A0A1T4XTG1</accession>
<dbReference type="RefSeq" id="WP_078813150.1">
    <property type="nucleotide sequence ID" value="NZ_FUYE01000005.1"/>
</dbReference>
<feature type="transmembrane region" description="Helical" evidence="1">
    <location>
        <begin position="73"/>
        <end position="92"/>
    </location>
</feature>
<keyword evidence="1" id="KW-1133">Transmembrane helix</keyword>
<feature type="transmembrane region" description="Helical" evidence="1">
    <location>
        <begin position="104"/>
        <end position="124"/>
    </location>
</feature>
<dbReference type="STRING" id="48467.SAMN02745166_01975"/>